<dbReference type="EMBL" id="QPJI01000024">
    <property type="protein sequence ID" value="RCW62554.1"/>
    <property type="molecule type" value="Genomic_DNA"/>
</dbReference>
<dbReference type="AlphaFoldDB" id="A0A368X938"/>
<reference evidence="1 2" key="1">
    <citation type="submission" date="2018-07" db="EMBL/GenBank/DDBJ databases">
        <title>Freshwater and sediment microbial communities from various areas in North America, analyzing microbe dynamics in response to fracking.</title>
        <authorList>
            <person name="Lamendella R."/>
        </authorList>
    </citation>
    <scope>NUCLEOTIDE SEQUENCE [LARGE SCALE GENOMIC DNA]</scope>
    <source>
        <strain evidence="1 2">105B</strain>
    </source>
</reference>
<evidence type="ECO:0000313" key="1">
    <source>
        <dbReference type="EMBL" id="RCW62554.1"/>
    </source>
</evidence>
<evidence type="ECO:0000313" key="2">
    <source>
        <dbReference type="Proteomes" id="UP000253647"/>
    </source>
</evidence>
<dbReference type="Proteomes" id="UP000253647">
    <property type="component" value="Unassembled WGS sequence"/>
</dbReference>
<dbReference type="RefSeq" id="WP_114435545.1">
    <property type="nucleotide sequence ID" value="NZ_QPJI01000024.1"/>
</dbReference>
<protein>
    <submittedName>
        <fullName evidence="1">Uncharacterized protein</fullName>
    </submittedName>
</protein>
<gene>
    <name evidence="1" type="ORF">DET61_12425</name>
</gene>
<name>A0A368X938_MARNT</name>
<comment type="caution">
    <text evidence="1">The sequence shown here is derived from an EMBL/GenBank/DDBJ whole genome shotgun (WGS) entry which is preliminary data.</text>
</comment>
<organism evidence="1 2">
    <name type="scientific">Marinobacter nauticus</name>
    <name type="common">Marinobacter hydrocarbonoclasticus</name>
    <name type="synonym">Marinobacter aquaeolei</name>
    <dbReference type="NCBI Taxonomy" id="2743"/>
    <lineage>
        <taxon>Bacteria</taxon>
        <taxon>Pseudomonadati</taxon>
        <taxon>Pseudomonadota</taxon>
        <taxon>Gammaproteobacteria</taxon>
        <taxon>Pseudomonadales</taxon>
        <taxon>Marinobacteraceae</taxon>
        <taxon>Marinobacter</taxon>
    </lineage>
</organism>
<proteinExistence type="predicted"/>
<accession>A0A368X938</accession>
<sequence length="427" mass="48364">MTSQVRYTASETEQLLRHALDSTTRLTKGRLATELGVAPARISEGLSGEWKLGGDKREKLIEKYGQPRGKRGRYVEAETSESISDFLQYEQEISRKRHLETILGALTDPGFLQEIAGHIIKPDREDFSGIPPVLTSRKASQTLENVEQFFLSPEFAEWLEAIRIGHQQLCKAKVSAEHFQDYFRASTFYDIDQVAELTFPIGRPEPPSDHGLKDHADRYGLAFQHINGLDLAALGAAFLSLQDEKHYRAAGLKKPISLAKPPRRKALVENKEFVLTGDSVWQEQGRFNSPKIGQPFTEAGVFRIPLKHPHQVLSPTFERQRNLEVPSSVKRFDWNLDYWTTYRVELFLNQDCNYALVIELGTDHGPFIANDLHLAERTILIPKISGRHVIEQLNDLRDWLGMEELPETSIKENIALAGGYIPGAEIL</sequence>